<dbReference type="InterPro" id="IPR036938">
    <property type="entry name" value="PAP2/HPO_sf"/>
</dbReference>
<dbReference type="InterPro" id="IPR032818">
    <property type="entry name" value="DedA-like"/>
</dbReference>
<dbReference type="PANTHER" id="PTHR30353:SF15">
    <property type="entry name" value="INNER MEMBRANE PROTEIN YABI"/>
    <property type="match status" value="1"/>
</dbReference>
<feature type="transmembrane region" description="Helical" evidence="7">
    <location>
        <begin position="476"/>
        <end position="494"/>
    </location>
</feature>
<keyword evidence="5 7" id="KW-1133">Transmembrane helix</keyword>
<keyword evidence="4 7" id="KW-0812">Transmembrane</keyword>
<feature type="transmembrane region" description="Helical" evidence="7">
    <location>
        <begin position="375"/>
        <end position="396"/>
    </location>
</feature>
<evidence type="ECO:0000256" key="7">
    <source>
        <dbReference type="SAM" id="Phobius"/>
    </source>
</evidence>
<comment type="caution">
    <text evidence="9">The sequence shown here is derived from an EMBL/GenBank/DDBJ whole genome shotgun (WGS) entry which is preliminary data.</text>
</comment>
<evidence type="ECO:0000259" key="8">
    <source>
        <dbReference type="SMART" id="SM00014"/>
    </source>
</evidence>
<evidence type="ECO:0000256" key="5">
    <source>
        <dbReference type="ARBA" id="ARBA00022989"/>
    </source>
</evidence>
<accession>A0A0G0Q5B1</accession>
<dbReference type="Pfam" id="PF01569">
    <property type="entry name" value="PAP2"/>
    <property type="match status" value="1"/>
</dbReference>
<gene>
    <name evidence="9" type="ORF">UT64_C0029G0005</name>
</gene>
<name>A0A0G0Q5B1_9BACT</name>
<evidence type="ECO:0000256" key="3">
    <source>
        <dbReference type="ARBA" id="ARBA00022475"/>
    </source>
</evidence>
<reference evidence="9 10" key="1">
    <citation type="journal article" date="2015" name="Nature">
        <title>rRNA introns, odd ribosomes, and small enigmatic genomes across a large radiation of phyla.</title>
        <authorList>
            <person name="Brown C.T."/>
            <person name="Hug L.A."/>
            <person name="Thomas B.C."/>
            <person name="Sharon I."/>
            <person name="Castelle C.J."/>
            <person name="Singh A."/>
            <person name="Wilkins M.J."/>
            <person name="Williams K.H."/>
            <person name="Banfield J.F."/>
        </authorList>
    </citation>
    <scope>NUCLEOTIDE SEQUENCE [LARGE SCALE GENOMIC DNA]</scope>
</reference>
<feature type="transmembrane region" description="Helical" evidence="7">
    <location>
        <begin position="20"/>
        <end position="51"/>
    </location>
</feature>
<dbReference type="Proteomes" id="UP000034137">
    <property type="component" value="Unassembled WGS sequence"/>
</dbReference>
<proteinExistence type="inferred from homology"/>
<dbReference type="CDD" id="cd03392">
    <property type="entry name" value="PAP2_like_2"/>
    <property type="match status" value="1"/>
</dbReference>
<dbReference type="EMBL" id="LBXO01000029">
    <property type="protein sequence ID" value="KKR32561.1"/>
    <property type="molecule type" value="Genomic_DNA"/>
</dbReference>
<comment type="similarity">
    <text evidence="2">Belongs to the DedA family.</text>
</comment>
<dbReference type="PATRIC" id="fig|1618642.3.peg.589"/>
<dbReference type="AlphaFoldDB" id="A0A0G0Q5B1"/>
<feature type="transmembrane region" description="Helical" evidence="7">
    <location>
        <begin position="251"/>
        <end position="271"/>
    </location>
</feature>
<evidence type="ECO:0000256" key="1">
    <source>
        <dbReference type="ARBA" id="ARBA00004651"/>
    </source>
</evidence>
<sequence length="707" mass="80672">MIENFINSLLPAINNLGAFGYWVVFLIFFAEALVGIGLIIPGTIITLLLGALAGRGVFELGDLIIFASFGFLLGDIISYYLGTKGTDFFKNENKILKVAHLEQGQEFFNKHGNKSIFLGRFIGIVRPLIPFIAGLAKMGIRRFIILDVISILAWVSIHLYVGYFFGQAIEVIEAWSSRAEVLFLSLTAFFVLAFLLKWMISKKGKDFSLLVGSVFSSIGEAIKNNKEVIKLVNSYPNFFNQLQKRFTKNNFYGLPLTLLSALLLYLSFLFLKLLYSITTNGQITNLDQRIENLMHAFMQPGFIKFFLGITLFGESEIIIAFTVGISIFLWLTKKKFIALMPWFTVLGSGASAYVLKKLVQRQRPIESIYLEHSFSFPSAHSVLSVAFYGTLVYLLWRGIKTSSTKINALFAVIIITILIGFSRIYLNVHYLSDVLAGYLLGGIWLVAGIILTELYSNRFKPTTDELPLPFAPKTRLILFLIFLEILFVIGFGYHSRNNINFNKFEPASSIITEDILKDFNDYRLPKFSENLIGGQQEPINLIISADNGTKLIENFEKIGWKNSDRFNFRSLMKIIKTKFLNSPYEQPPVFQSFWQTEINDLTLEKINKKNRLRERHQIKIWKTNFKTPNNKNIYIAVATVEVSDKFLSTFKINPNIDGERELIFKTLKENKLIDSYSKQQFIPPTLGTKNAKEQFFTDGEIYIVDLR</sequence>
<evidence type="ECO:0000313" key="9">
    <source>
        <dbReference type="EMBL" id="KKR32561.1"/>
    </source>
</evidence>
<dbReference type="InterPro" id="IPR025902">
    <property type="entry name" value="LssY-like-C_dom"/>
</dbReference>
<dbReference type="GO" id="GO:0005886">
    <property type="term" value="C:plasma membrane"/>
    <property type="evidence" value="ECO:0007669"/>
    <property type="project" value="UniProtKB-SubCell"/>
</dbReference>
<dbReference type="Pfam" id="PF14067">
    <property type="entry name" value="LssY_C"/>
    <property type="match status" value="1"/>
</dbReference>
<feature type="transmembrane region" description="Helical" evidence="7">
    <location>
        <begin position="336"/>
        <end position="355"/>
    </location>
</feature>
<dbReference type="InterPro" id="IPR000326">
    <property type="entry name" value="PAP2/HPO"/>
</dbReference>
<protein>
    <submittedName>
        <fullName evidence="9">Phosphoesterase, PA-phosphatase related protein</fullName>
    </submittedName>
</protein>
<keyword evidence="3" id="KW-1003">Cell membrane</keyword>
<evidence type="ECO:0000256" key="2">
    <source>
        <dbReference type="ARBA" id="ARBA00010792"/>
    </source>
</evidence>
<feature type="transmembrane region" description="Helical" evidence="7">
    <location>
        <begin position="63"/>
        <end position="81"/>
    </location>
</feature>
<dbReference type="SUPFAM" id="SSF48317">
    <property type="entry name" value="Acid phosphatase/Vanadium-dependent haloperoxidase"/>
    <property type="match status" value="1"/>
</dbReference>
<feature type="domain" description="Phosphatidic acid phosphatase type 2/haloperoxidase" evidence="8">
    <location>
        <begin position="337"/>
        <end position="449"/>
    </location>
</feature>
<feature type="transmembrane region" description="Helical" evidence="7">
    <location>
        <begin position="117"/>
        <end position="136"/>
    </location>
</feature>
<feature type="transmembrane region" description="Helical" evidence="7">
    <location>
        <begin position="434"/>
        <end position="455"/>
    </location>
</feature>
<feature type="transmembrane region" description="Helical" evidence="7">
    <location>
        <begin position="408"/>
        <end position="428"/>
    </location>
</feature>
<comment type="subcellular location">
    <subcellularLocation>
        <location evidence="1">Cell membrane</location>
        <topology evidence="1">Multi-pass membrane protein</topology>
    </subcellularLocation>
</comment>
<keyword evidence="6 7" id="KW-0472">Membrane</keyword>
<organism evidence="9 10">
    <name type="scientific">Candidatus Falkowbacteria bacterium GW2011_GWF2_39_8</name>
    <dbReference type="NCBI Taxonomy" id="1618642"/>
    <lineage>
        <taxon>Bacteria</taxon>
        <taxon>Candidatus Falkowiibacteriota</taxon>
    </lineage>
</organism>
<dbReference type="PANTHER" id="PTHR30353">
    <property type="entry name" value="INNER MEMBRANE PROTEIN DEDA-RELATED"/>
    <property type="match status" value="1"/>
</dbReference>
<feature type="transmembrane region" description="Helical" evidence="7">
    <location>
        <begin position="143"/>
        <end position="161"/>
    </location>
</feature>
<evidence type="ECO:0000256" key="4">
    <source>
        <dbReference type="ARBA" id="ARBA00022692"/>
    </source>
</evidence>
<feature type="transmembrane region" description="Helical" evidence="7">
    <location>
        <begin position="181"/>
        <end position="200"/>
    </location>
</feature>
<dbReference type="Gene3D" id="1.20.144.10">
    <property type="entry name" value="Phosphatidic acid phosphatase type 2/haloperoxidase"/>
    <property type="match status" value="1"/>
</dbReference>
<evidence type="ECO:0000313" key="10">
    <source>
        <dbReference type="Proteomes" id="UP000034137"/>
    </source>
</evidence>
<feature type="transmembrane region" description="Helical" evidence="7">
    <location>
        <begin position="302"/>
        <end position="329"/>
    </location>
</feature>
<dbReference type="SMART" id="SM00014">
    <property type="entry name" value="acidPPc"/>
    <property type="match status" value="1"/>
</dbReference>
<dbReference type="InterPro" id="IPR032816">
    <property type="entry name" value="VTT_dom"/>
</dbReference>
<dbReference type="Pfam" id="PF09335">
    <property type="entry name" value="VTT_dom"/>
    <property type="match status" value="1"/>
</dbReference>
<evidence type="ECO:0000256" key="6">
    <source>
        <dbReference type="ARBA" id="ARBA00023136"/>
    </source>
</evidence>